<evidence type="ECO:0000259" key="1">
    <source>
        <dbReference type="Pfam" id="PF21941"/>
    </source>
</evidence>
<dbReference type="InterPro" id="IPR047740">
    <property type="entry name" value="SMEK_dom"/>
</dbReference>
<name>A0ABD8B273_PAEAM</name>
<evidence type="ECO:0000313" key="2">
    <source>
        <dbReference type="EMBL" id="WWP23952.1"/>
    </source>
</evidence>
<geneLocation type="plasmid" evidence="2 3">
    <name>pY5S7-1</name>
</geneLocation>
<proteinExistence type="predicted"/>
<keyword evidence="2" id="KW-0614">Plasmid</keyword>
<gene>
    <name evidence="2" type="ORF">V6668_31675</name>
</gene>
<protein>
    <submittedName>
        <fullName evidence="2">SMEK domain-containing protein</fullName>
    </submittedName>
</protein>
<dbReference type="Pfam" id="PF21941">
    <property type="entry name" value="SMEK_N"/>
    <property type="match status" value="1"/>
</dbReference>
<dbReference type="AlphaFoldDB" id="A0ABD8B273"/>
<accession>A0ABD8B273</accession>
<dbReference type="EMBL" id="CP145893">
    <property type="protein sequence ID" value="WWP23952.1"/>
    <property type="molecule type" value="Genomic_DNA"/>
</dbReference>
<evidence type="ECO:0000313" key="3">
    <source>
        <dbReference type="Proteomes" id="UP001364764"/>
    </source>
</evidence>
<dbReference type="GeneID" id="93480134"/>
<reference evidence="2 3" key="1">
    <citation type="submission" date="2024-02" db="EMBL/GenBank/DDBJ databases">
        <title>Complete sequences of two Paenibacillus sp. strains and one Lysinibacillus strain isolated from the environment on STAA medium highlight biotechnological potential.</title>
        <authorList>
            <person name="Attere S.A."/>
            <person name="Piche L.C."/>
            <person name="Intertaglia L."/>
            <person name="Lami R."/>
            <person name="Charette S.J."/>
            <person name="Vincent A.T."/>
        </authorList>
    </citation>
    <scope>NUCLEOTIDE SEQUENCE [LARGE SCALE GENOMIC DNA]</scope>
    <source>
        <strain evidence="2 3">Y5S-7</strain>
        <plasmid evidence="2 3">pY5S7-1</plasmid>
    </source>
</reference>
<dbReference type="Proteomes" id="UP001364764">
    <property type="component" value="Plasmid pY5S7-1"/>
</dbReference>
<organism evidence="2 3">
    <name type="scientific">Paenibacillus amylolyticus</name>
    <dbReference type="NCBI Taxonomy" id="1451"/>
    <lineage>
        <taxon>Bacteria</taxon>
        <taxon>Bacillati</taxon>
        <taxon>Bacillota</taxon>
        <taxon>Bacilli</taxon>
        <taxon>Bacillales</taxon>
        <taxon>Paenibacillaceae</taxon>
        <taxon>Paenibacillus</taxon>
    </lineage>
</organism>
<feature type="domain" description="SMEK" evidence="1">
    <location>
        <begin position="10"/>
        <end position="156"/>
    </location>
</feature>
<dbReference type="NCBIfam" id="NF033859">
    <property type="entry name" value="SMEK_N"/>
    <property type="match status" value="1"/>
</dbReference>
<dbReference type="RefSeq" id="WP_338709118.1">
    <property type="nucleotide sequence ID" value="NZ_CP145893.1"/>
</dbReference>
<sequence>MLTRTFYINQINSIISDWYSEVEADNYNKKTDINKDSEYLALQILNLVYGFKLVNLNNEVSNFYGLDLGDKTVSKYCFQVTSRTDTDKLKETITAYLNDKTKYYQIYSSGIKMFIINRNPSPQISKRTLEEIHGKLPEFSVKEDIITYKKLLQDINAITDISILKELHKLLKSNYIVKIDLDNHSVNFADEIKQKDIWASLELIVTRTLNRIKAFEDFYEGVWGFNIQHHEFHSKLEKILDLDSEIENNIDLFLKGLNSITLTGLFQEFIVIERKLIQETIQNVKDGPLGVYQKTGMDFQNNVRVGLEKLVDKLLSNLLSIQSIFTYKYEVEIINKFRLTDITISYSNLKDRNNRLDELLLTIINSPIHTIEIFTDMEDNLDIIDAYHIARSNDQFPLIHLSMPAEQACNYLKFNKESVQPHDNFVAATFHTNPSHILFLVPVSERYKYQLRELQKRSNIALYFFEEE</sequence>